<evidence type="ECO:0000259" key="4">
    <source>
        <dbReference type="PROSITE" id="PS50071"/>
    </source>
</evidence>
<dbReference type="InParanoid" id="A0A1Y2E8R8"/>
<evidence type="ECO:0000256" key="2">
    <source>
        <dbReference type="RuleBase" id="RU000682"/>
    </source>
</evidence>
<dbReference type="PROSITE" id="PS50071">
    <property type="entry name" value="HOMEOBOX_2"/>
    <property type="match status" value="1"/>
</dbReference>
<dbReference type="InterPro" id="IPR001356">
    <property type="entry name" value="HD"/>
</dbReference>
<dbReference type="OrthoDB" id="2537186at2759"/>
<dbReference type="PANTHER" id="PTHR46255">
    <property type="entry name" value="SHORT STATURE HOMEOBOX"/>
    <property type="match status" value="1"/>
</dbReference>
<feature type="compositionally biased region" description="Polar residues" evidence="3">
    <location>
        <begin position="320"/>
        <end position="334"/>
    </location>
</feature>
<sequence length="686" mass="72977">MTSHAFYNNVAPFPSRQRPTPGSSSSHPFPQPPLRSLPTFGSPNEYPNPPTHYFPSKAGAYNRRQRSSSLEEEGAQAGEERRAPGPFPGAGGGKMRRDDRTTWDAGSELMRVEREEGPAEEASPPGDEMETDDKEETDATSVRSKDAESIKDSASGKDVAKKRSRTLTTAHQTAVLNALLAKTRFPSTETREEVGQQIGMSARRVQIWFQNRRQSQKRARDREASEVGAAPTSHHYDYQQRSDPYARYPPPPAHSSASSSSTVRPDLSRQTSMDSLASRSSFASARSSHSSFSQHRAPRDTLSPLSDVAPRWPGAPSYGSGWQQHHQPPQQVTSPGPGEAGSRGSLYFPPPPMPTARQGSIDMETSRPRSSSTTADGSVKLPSLSAVLGGALPGPTEGYNASQPPPRQVVFSHSQPFSPQASNASRPPPPAPSSGTRAFTNARSILSPPSPPLPGNGNNSSVSSRPFDDGFSRLRISSEGPLSPQTRQASPPDILDAAMETVYRPTNVNPPRSSLPPLRLGGQGGSRTSEADAALLAPILPPINLSSTAEKSKHTLPPISSLALSSPSQRFPSRASTWSQQSAQSATSSAGGHTRSSVSSFDTLGTGWGGGPTSHASSRTSFSSEVQEEWERMSQAGVIGNGTGGRKVKTEVGPWDHRGEAGRSVAGSTMATPVAVSTSADVRMEG</sequence>
<evidence type="ECO:0000256" key="3">
    <source>
        <dbReference type="SAM" id="MobiDB-lite"/>
    </source>
</evidence>
<feature type="region of interest" description="Disordered" evidence="3">
    <location>
        <begin position="187"/>
        <end position="529"/>
    </location>
</feature>
<feature type="compositionally biased region" description="Basic and acidic residues" evidence="3">
    <location>
        <begin position="648"/>
        <end position="661"/>
    </location>
</feature>
<comment type="subcellular location">
    <subcellularLocation>
        <location evidence="1 2">Nucleus</location>
    </subcellularLocation>
</comment>
<feature type="DNA-binding region" description="Homeobox" evidence="1">
    <location>
        <begin position="161"/>
        <end position="220"/>
    </location>
</feature>
<comment type="caution">
    <text evidence="5">The sequence shown here is derived from an EMBL/GenBank/DDBJ whole genome shotgun (WGS) entry which is preliminary data.</text>
</comment>
<name>A0A1Y2E8R8_9BASI</name>
<keyword evidence="1 2" id="KW-0371">Homeobox</keyword>
<reference evidence="5 6" key="1">
    <citation type="submission" date="2016-07" db="EMBL/GenBank/DDBJ databases">
        <title>Pervasive Adenine N6-methylation of Active Genes in Fungi.</title>
        <authorList>
            <consortium name="DOE Joint Genome Institute"/>
            <person name="Mondo S.J."/>
            <person name="Dannebaum R.O."/>
            <person name="Kuo R.C."/>
            <person name="Labutti K."/>
            <person name="Haridas S."/>
            <person name="Kuo A."/>
            <person name="Salamov A."/>
            <person name="Ahrendt S.R."/>
            <person name="Lipzen A."/>
            <person name="Sullivan W."/>
            <person name="Andreopoulos W.B."/>
            <person name="Clum A."/>
            <person name="Lindquist E."/>
            <person name="Daum C."/>
            <person name="Ramamoorthy G.K."/>
            <person name="Gryganskyi A."/>
            <person name="Culley D."/>
            <person name="Magnuson J.K."/>
            <person name="James T.Y."/>
            <person name="O'Malley M.A."/>
            <person name="Stajich J.E."/>
            <person name="Spatafora J.W."/>
            <person name="Visel A."/>
            <person name="Grigoriev I.V."/>
        </authorList>
    </citation>
    <scope>NUCLEOTIDE SEQUENCE [LARGE SCALE GENOMIC DNA]</scope>
    <source>
        <strain evidence="5 6">62-1032</strain>
    </source>
</reference>
<feature type="compositionally biased region" description="Low complexity" evidence="3">
    <location>
        <begin position="614"/>
        <end position="624"/>
    </location>
</feature>
<accession>A0A1Y2E8R8</accession>
<dbReference type="InterPro" id="IPR052631">
    <property type="entry name" value="Paired_homeobox_Bicoid"/>
</dbReference>
<dbReference type="SUPFAM" id="SSF46689">
    <property type="entry name" value="Homeodomain-like"/>
    <property type="match status" value="1"/>
</dbReference>
<feature type="compositionally biased region" description="Low complexity" evidence="3">
    <location>
        <begin position="455"/>
        <end position="465"/>
    </location>
</feature>
<dbReference type="GO" id="GO:1990837">
    <property type="term" value="F:sequence-specific double-stranded DNA binding"/>
    <property type="evidence" value="ECO:0007669"/>
    <property type="project" value="TreeGrafter"/>
</dbReference>
<keyword evidence="1 2" id="KW-0238">DNA-binding</keyword>
<feature type="compositionally biased region" description="Acidic residues" evidence="3">
    <location>
        <begin position="127"/>
        <end position="138"/>
    </location>
</feature>
<dbReference type="PANTHER" id="PTHR46255:SF3">
    <property type="entry name" value="HOMEOBOX DOMAIN-CONTAINING PROTEIN"/>
    <property type="match status" value="1"/>
</dbReference>
<feature type="compositionally biased region" description="Polar residues" evidence="3">
    <location>
        <begin position="17"/>
        <end position="28"/>
    </location>
</feature>
<evidence type="ECO:0000313" key="6">
    <source>
        <dbReference type="Proteomes" id="UP000193467"/>
    </source>
</evidence>
<dbReference type="EMBL" id="MCGR01000060">
    <property type="protein sequence ID" value="ORY67953.1"/>
    <property type="molecule type" value="Genomic_DNA"/>
</dbReference>
<dbReference type="Proteomes" id="UP000193467">
    <property type="component" value="Unassembled WGS sequence"/>
</dbReference>
<evidence type="ECO:0000256" key="1">
    <source>
        <dbReference type="PROSITE-ProRule" id="PRU00108"/>
    </source>
</evidence>
<feature type="region of interest" description="Disordered" evidence="3">
    <location>
        <begin position="1"/>
        <end position="172"/>
    </location>
</feature>
<feature type="compositionally biased region" description="Basic and acidic residues" evidence="3">
    <location>
        <begin position="143"/>
        <end position="161"/>
    </location>
</feature>
<gene>
    <name evidence="5" type="ORF">BCR35DRAFT_354773</name>
</gene>
<protein>
    <recommendedName>
        <fullName evidence="4">Homeobox domain-containing protein</fullName>
    </recommendedName>
</protein>
<feature type="compositionally biased region" description="Low complexity" evidence="3">
    <location>
        <begin position="275"/>
        <end position="295"/>
    </location>
</feature>
<dbReference type="AlphaFoldDB" id="A0A1Y2E8R8"/>
<dbReference type="SMART" id="SM00389">
    <property type="entry name" value="HOX"/>
    <property type="match status" value="1"/>
</dbReference>
<keyword evidence="6" id="KW-1185">Reference proteome</keyword>
<feature type="compositionally biased region" description="Low complexity" evidence="3">
    <location>
        <begin position="510"/>
        <end position="520"/>
    </location>
</feature>
<feature type="compositionally biased region" description="Polar residues" evidence="3">
    <location>
        <begin position="594"/>
        <end position="603"/>
    </location>
</feature>
<dbReference type="InterPro" id="IPR009057">
    <property type="entry name" value="Homeodomain-like_sf"/>
</dbReference>
<dbReference type="Gene3D" id="1.10.10.60">
    <property type="entry name" value="Homeodomain-like"/>
    <property type="match status" value="1"/>
</dbReference>
<keyword evidence="1 2" id="KW-0539">Nucleus</keyword>
<dbReference type="GO" id="GO:0005634">
    <property type="term" value="C:nucleus"/>
    <property type="evidence" value="ECO:0007669"/>
    <property type="project" value="UniProtKB-SubCell"/>
</dbReference>
<dbReference type="GO" id="GO:0000981">
    <property type="term" value="F:DNA-binding transcription factor activity, RNA polymerase II-specific"/>
    <property type="evidence" value="ECO:0007669"/>
    <property type="project" value="TreeGrafter"/>
</dbReference>
<evidence type="ECO:0000313" key="5">
    <source>
        <dbReference type="EMBL" id="ORY67953.1"/>
    </source>
</evidence>
<dbReference type="CDD" id="cd00086">
    <property type="entry name" value="homeodomain"/>
    <property type="match status" value="1"/>
</dbReference>
<feature type="region of interest" description="Disordered" evidence="3">
    <location>
        <begin position="558"/>
        <end position="668"/>
    </location>
</feature>
<feature type="domain" description="Homeobox" evidence="4">
    <location>
        <begin position="159"/>
        <end position="219"/>
    </location>
</feature>
<dbReference type="STRING" id="106004.A0A1Y2E8R8"/>
<feature type="compositionally biased region" description="Low complexity" evidence="3">
    <location>
        <begin position="558"/>
        <end position="590"/>
    </location>
</feature>
<proteinExistence type="predicted"/>
<dbReference type="Pfam" id="PF00046">
    <property type="entry name" value="Homeodomain"/>
    <property type="match status" value="1"/>
</dbReference>
<organism evidence="5 6">
    <name type="scientific">Leucosporidium creatinivorum</name>
    <dbReference type="NCBI Taxonomy" id="106004"/>
    <lineage>
        <taxon>Eukaryota</taxon>
        <taxon>Fungi</taxon>
        <taxon>Dikarya</taxon>
        <taxon>Basidiomycota</taxon>
        <taxon>Pucciniomycotina</taxon>
        <taxon>Microbotryomycetes</taxon>
        <taxon>Leucosporidiales</taxon>
        <taxon>Leucosporidium</taxon>
    </lineage>
</organism>